<accession>A0A8X8WZR3</accession>
<reference evidence="2" key="1">
    <citation type="submission" date="2018-01" db="EMBL/GenBank/DDBJ databases">
        <authorList>
            <person name="Mao J.F."/>
        </authorList>
    </citation>
    <scope>NUCLEOTIDE SEQUENCE</scope>
    <source>
        <strain evidence="2">Huo1</strain>
        <tissue evidence="2">Leaf</tissue>
    </source>
</reference>
<sequence length="327" mass="34643">MDRLNHPDGEGWINPRITCVPAGSRGRRLISSASRRRGRISASSRGRGRILSNYRRRSRQSARDDEGLIHHLFSFICRSHIGELTETPAVPTSVKASPLTGGLAGGVDGNRTPVGCIFGGVGSASQTGGVPGGEGRASLTGGVAGGEDEASPTGCVSGGEGRATPTGVLASGEGDASYEVSDSPVMSDEEFVRRYVITEADKEAWERNKAEAEREILSSCKDSTVNLSLNNLFAAVKLGLMADVCGLIRPALTHLQTVAFEQPKPAATLKRLHLFEKCILLSTSTSRCNLLGIPPSCTCLTGDSEFELCLLKCAARRNNADDLPMMN</sequence>
<dbReference type="AlphaFoldDB" id="A0A8X8WZR3"/>
<evidence type="ECO:0000256" key="1">
    <source>
        <dbReference type="SAM" id="MobiDB-lite"/>
    </source>
</evidence>
<evidence type="ECO:0000313" key="2">
    <source>
        <dbReference type="EMBL" id="KAG6403762.1"/>
    </source>
</evidence>
<name>A0A8X8WZR3_SALSN</name>
<proteinExistence type="predicted"/>
<gene>
    <name evidence="2" type="ORF">SASPL_135994</name>
</gene>
<comment type="caution">
    <text evidence="2">The sequence shown here is derived from an EMBL/GenBank/DDBJ whole genome shotgun (WGS) entry which is preliminary data.</text>
</comment>
<dbReference type="Proteomes" id="UP000298416">
    <property type="component" value="Unassembled WGS sequence"/>
</dbReference>
<evidence type="ECO:0000313" key="3">
    <source>
        <dbReference type="Proteomes" id="UP000298416"/>
    </source>
</evidence>
<feature type="region of interest" description="Disordered" evidence="1">
    <location>
        <begin position="142"/>
        <end position="161"/>
    </location>
</feature>
<dbReference type="EMBL" id="PNBA02000013">
    <property type="protein sequence ID" value="KAG6403762.1"/>
    <property type="molecule type" value="Genomic_DNA"/>
</dbReference>
<protein>
    <submittedName>
        <fullName evidence="2">Uncharacterized protein</fullName>
    </submittedName>
</protein>
<keyword evidence="3" id="KW-1185">Reference proteome</keyword>
<reference evidence="2" key="2">
    <citation type="submission" date="2020-08" db="EMBL/GenBank/DDBJ databases">
        <title>Plant Genome Project.</title>
        <authorList>
            <person name="Zhang R.-G."/>
        </authorList>
    </citation>
    <scope>NUCLEOTIDE SEQUENCE</scope>
    <source>
        <strain evidence="2">Huo1</strain>
        <tissue evidence="2">Leaf</tissue>
    </source>
</reference>
<organism evidence="2">
    <name type="scientific">Salvia splendens</name>
    <name type="common">Scarlet sage</name>
    <dbReference type="NCBI Taxonomy" id="180675"/>
    <lineage>
        <taxon>Eukaryota</taxon>
        <taxon>Viridiplantae</taxon>
        <taxon>Streptophyta</taxon>
        <taxon>Embryophyta</taxon>
        <taxon>Tracheophyta</taxon>
        <taxon>Spermatophyta</taxon>
        <taxon>Magnoliopsida</taxon>
        <taxon>eudicotyledons</taxon>
        <taxon>Gunneridae</taxon>
        <taxon>Pentapetalae</taxon>
        <taxon>asterids</taxon>
        <taxon>lamiids</taxon>
        <taxon>Lamiales</taxon>
        <taxon>Lamiaceae</taxon>
        <taxon>Nepetoideae</taxon>
        <taxon>Mentheae</taxon>
        <taxon>Salviinae</taxon>
        <taxon>Salvia</taxon>
        <taxon>Salvia subgen. Calosphace</taxon>
        <taxon>core Calosphace</taxon>
    </lineage>
</organism>